<accession>A0A7G1G2R2</accession>
<proteinExistence type="predicted"/>
<dbReference type="EMBL" id="AP018712">
    <property type="protein sequence ID" value="BBE30670.1"/>
    <property type="molecule type" value="Genomic_DNA"/>
</dbReference>
<reference evidence="1 2" key="1">
    <citation type="submission" date="2018-06" db="EMBL/GenBank/DDBJ databases">
        <title>Genome sequencing of Oceanotoga sp. sy52.</title>
        <authorList>
            <person name="Mori K."/>
        </authorList>
    </citation>
    <scope>NUCLEOTIDE SEQUENCE [LARGE SCALE GENOMIC DNA]</scope>
    <source>
        <strain evidence="2">sy52</strain>
    </source>
</reference>
<organism evidence="1 2">
    <name type="scientific">Tepiditoga spiralis</name>
    <dbReference type="NCBI Taxonomy" id="2108365"/>
    <lineage>
        <taxon>Bacteria</taxon>
        <taxon>Thermotogati</taxon>
        <taxon>Thermotogota</taxon>
        <taxon>Thermotogae</taxon>
        <taxon>Petrotogales</taxon>
        <taxon>Petrotogaceae</taxon>
        <taxon>Tepiditoga</taxon>
    </lineage>
</organism>
<keyword evidence="2" id="KW-1185">Reference proteome</keyword>
<evidence type="ECO:0000313" key="2">
    <source>
        <dbReference type="Proteomes" id="UP000516361"/>
    </source>
</evidence>
<dbReference type="AlphaFoldDB" id="A0A7G1G2R2"/>
<evidence type="ECO:0000313" key="1">
    <source>
        <dbReference type="EMBL" id="BBE30670.1"/>
    </source>
</evidence>
<sequence>MENLKGIHLLDTVNTNIFYPDQIYEDGFMEDKINECTEEYLKCSFKYKKNIIKENFHGK</sequence>
<gene>
    <name evidence="1" type="ORF">OSSY52_08110</name>
</gene>
<protein>
    <submittedName>
        <fullName evidence="1">Uncharacterized protein</fullName>
    </submittedName>
</protein>
<dbReference type="RefSeq" id="WP_190615744.1">
    <property type="nucleotide sequence ID" value="NZ_AP018712.1"/>
</dbReference>
<dbReference type="Proteomes" id="UP000516361">
    <property type="component" value="Chromosome"/>
</dbReference>
<name>A0A7G1G2R2_9BACT</name>
<dbReference type="KEGG" id="ocy:OSSY52_08110"/>
<dbReference type="InParanoid" id="A0A7G1G2R2"/>